<feature type="binding site" evidence="4">
    <location>
        <position position="127"/>
    </location>
    <ligand>
        <name>substrate</name>
    </ligand>
</feature>
<dbReference type="GO" id="GO:0005739">
    <property type="term" value="C:mitochondrion"/>
    <property type="evidence" value="ECO:0007669"/>
    <property type="project" value="UniProtKB-SubCell"/>
</dbReference>
<dbReference type="HAMAP" id="MF_03210">
    <property type="entry name" value="Formate_dehydrogenase"/>
    <property type="match status" value="1"/>
</dbReference>
<comment type="caution">
    <text evidence="4">Lacks conserved residue(s) required for the propagation of feature annotation.</text>
</comment>
<comment type="similarity">
    <text evidence="4">Belongs to the D-isomer specific 2-hydroxyacid dehydrogenase family. FDH subfamily.</text>
</comment>
<feature type="binding site" evidence="4">
    <location>
        <position position="313"/>
    </location>
    <ligand>
        <name>NAD(+)</name>
        <dbReference type="ChEBI" id="CHEBI:57540"/>
    </ligand>
</feature>
<dbReference type="GO" id="GO:0042183">
    <property type="term" value="P:formate catabolic process"/>
    <property type="evidence" value="ECO:0007669"/>
    <property type="project" value="UniProtKB-UniRule"/>
</dbReference>
<keyword evidence="3 4" id="KW-0520">NAD</keyword>
<dbReference type="EC" id="1.17.1.9" evidence="4"/>
<dbReference type="GO" id="GO:0008863">
    <property type="term" value="F:formate dehydrogenase (NAD+) activity"/>
    <property type="evidence" value="ECO:0007669"/>
    <property type="project" value="UniProtKB-UniRule"/>
</dbReference>
<feature type="site" description="Important for catalytic activity" evidence="4">
    <location>
        <position position="289"/>
    </location>
</feature>
<protein>
    <recommendedName>
        <fullName evidence="4">Formate dehydrogenase, mitochondrial</fullName>
        <shortName evidence="4">FDH</shortName>
        <ecNumber evidence="4">1.17.1.9</ecNumber>
    </recommendedName>
    <alternativeName>
        <fullName evidence="4">NAD-dependent formate dehydrogenase</fullName>
    </alternativeName>
</protein>
<feature type="site" description="Important for catalytic activity" evidence="4">
    <location>
        <position position="337"/>
    </location>
</feature>
<feature type="domain" description="D-isomer specific 2-hydroxyacid dehydrogenase NAD-binding" evidence="6">
    <location>
        <begin position="161"/>
        <end position="339"/>
    </location>
</feature>
<feature type="binding site" evidence="4">
    <location>
        <position position="152"/>
    </location>
    <ligand>
        <name>NAD(+)</name>
        <dbReference type="ChEBI" id="CHEBI:57540"/>
    </ligand>
</feature>
<dbReference type="PROSITE" id="PS00065">
    <property type="entry name" value="D_2_HYDROXYACID_DH_1"/>
    <property type="match status" value="1"/>
</dbReference>
<name>A0AAN8YUQ6_9MAGN</name>
<comment type="caution">
    <text evidence="7">The sequence shown here is derived from an EMBL/GenBank/DDBJ whole genome shotgun (WGS) entry which is preliminary data.</text>
</comment>
<comment type="catalytic activity">
    <reaction evidence="1 4">
        <text>formate + NAD(+) = CO2 + NADH</text>
        <dbReference type="Rhea" id="RHEA:15985"/>
        <dbReference type="ChEBI" id="CHEBI:15740"/>
        <dbReference type="ChEBI" id="CHEBI:16526"/>
        <dbReference type="ChEBI" id="CHEBI:57540"/>
        <dbReference type="ChEBI" id="CHEBI:57945"/>
        <dbReference type="EC" id="1.17.1.9"/>
    </reaction>
</comment>
<dbReference type="SUPFAM" id="SSF51735">
    <property type="entry name" value="NAD(P)-binding Rossmann-fold domains"/>
    <property type="match status" value="1"/>
</dbReference>
<dbReference type="InterPro" id="IPR006139">
    <property type="entry name" value="D-isomer_2_OHA_DH_cat_dom"/>
</dbReference>
<evidence type="ECO:0000259" key="5">
    <source>
        <dbReference type="Pfam" id="PF00389"/>
    </source>
</evidence>
<keyword evidence="8" id="KW-1185">Reference proteome</keyword>
<organism evidence="7 8">
    <name type="scientific">Dillenia turbinata</name>
    <dbReference type="NCBI Taxonomy" id="194707"/>
    <lineage>
        <taxon>Eukaryota</taxon>
        <taxon>Viridiplantae</taxon>
        <taxon>Streptophyta</taxon>
        <taxon>Embryophyta</taxon>
        <taxon>Tracheophyta</taxon>
        <taxon>Spermatophyta</taxon>
        <taxon>Magnoliopsida</taxon>
        <taxon>eudicotyledons</taxon>
        <taxon>Gunneridae</taxon>
        <taxon>Pentapetalae</taxon>
        <taxon>Dilleniales</taxon>
        <taxon>Dilleniaceae</taxon>
        <taxon>Dillenia</taxon>
    </lineage>
</organism>
<dbReference type="PANTHER" id="PTHR42938">
    <property type="entry name" value="FORMATE DEHYDROGENASE 1"/>
    <property type="match status" value="1"/>
</dbReference>
<dbReference type="AlphaFoldDB" id="A0AAN8YUQ6"/>
<sequence>MALKGIVKSAIQALVAGNGASPVLCRGLHASPGSKKIVGVFYKANEYASKNPNFVGCVEGALGIRDWLESQGHHYIVTDDKEGPDCELEKHIKDLHVLITTPFHPAYVTAERIKKAKNLQLLLTAGIGSDHIDLKAAAEAGLTVAEVTGSNTVSVAEDELMRILILTRNFLPGHHQVISGDWNVAAISYRAYDLQGKTVGTVGAGRIGRLLLQRLKPFDCNLLYHDRIKMDPELETQIGAKFEEDLDAMLPKCDIIVINTPLTEKTKGLFDKDRISKLKKGVLIVNNARGAIMDTQAVADACASGQIGGYSGDVWHPQPAPKDHPWRYMPNQAMTPHISGTTIDAQLRYAAGVKDMLERYFKGEEFPPQNYIVKDGELASQYR</sequence>
<dbReference type="InterPro" id="IPR033689">
    <property type="entry name" value="FDH_NAD-dep"/>
</dbReference>
<evidence type="ECO:0000256" key="3">
    <source>
        <dbReference type="ARBA" id="ARBA00023027"/>
    </source>
</evidence>
<dbReference type="Gene3D" id="3.40.50.720">
    <property type="entry name" value="NAD(P)-binding Rossmann-like Domain"/>
    <property type="match status" value="2"/>
</dbReference>
<feature type="binding site" evidence="4">
    <location>
        <position position="226"/>
    </location>
    <ligand>
        <name>NAD(+)</name>
        <dbReference type="ChEBI" id="CHEBI:57540"/>
    </ligand>
</feature>
<feature type="binding site" evidence="4">
    <location>
        <begin position="261"/>
        <end position="265"/>
    </location>
    <ligand>
        <name>NAD(+)</name>
        <dbReference type="ChEBI" id="CHEBI:57540"/>
    </ligand>
</feature>
<evidence type="ECO:0000313" key="8">
    <source>
        <dbReference type="Proteomes" id="UP001370490"/>
    </source>
</evidence>
<dbReference type="PROSITE" id="PS00671">
    <property type="entry name" value="D_2_HYDROXYACID_DH_3"/>
    <property type="match status" value="1"/>
</dbReference>
<dbReference type="InterPro" id="IPR036291">
    <property type="entry name" value="NAD(P)-bd_dom_sf"/>
</dbReference>
<keyword evidence="4" id="KW-0496">Mitochondrion</keyword>
<evidence type="ECO:0000256" key="1">
    <source>
        <dbReference type="ARBA" id="ARBA00000455"/>
    </source>
</evidence>
<evidence type="ECO:0000259" key="6">
    <source>
        <dbReference type="Pfam" id="PF02826"/>
    </source>
</evidence>
<feature type="binding site" evidence="4">
    <location>
        <position position="151"/>
    </location>
    <ligand>
        <name>substrate</name>
    </ligand>
</feature>
<gene>
    <name evidence="7" type="ORF">RJ641_022741</name>
</gene>
<dbReference type="GO" id="GO:0009507">
    <property type="term" value="C:chloroplast"/>
    <property type="evidence" value="ECO:0007669"/>
    <property type="project" value="TreeGrafter"/>
</dbReference>
<feature type="domain" description="D-isomer specific 2-hydroxyacid dehydrogenase catalytic" evidence="5">
    <location>
        <begin position="70"/>
        <end position="365"/>
    </location>
</feature>
<comment type="subunit">
    <text evidence="4">Homodimer.</text>
</comment>
<comment type="subcellular location">
    <subcellularLocation>
        <location evidence="4">Mitochondrion</location>
    </subcellularLocation>
</comment>
<feature type="binding site" evidence="4">
    <location>
        <begin position="206"/>
        <end position="207"/>
    </location>
    <ligand>
        <name>NAD(+)</name>
        <dbReference type="ChEBI" id="CHEBI:57540"/>
    </ligand>
</feature>
<feature type="binding site" evidence="4">
    <location>
        <position position="287"/>
    </location>
    <ligand>
        <name>NAD(+)</name>
        <dbReference type="ChEBI" id="CHEBI:57540"/>
    </ligand>
</feature>
<dbReference type="GO" id="GO:0016616">
    <property type="term" value="F:oxidoreductase activity, acting on the CH-OH group of donors, NAD or NADP as acceptor"/>
    <property type="evidence" value="ECO:0007669"/>
    <property type="project" value="InterPro"/>
</dbReference>
<dbReference type="SUPFAM" id="SSF52283">
    <property type="entry name" value="Formate/glycerate dehydrogenase catalytic domain-like"/>
    <property type="match status" value="1"/>
</dbReference>
<feature type="binding site" evidence="4">
    <location>
        <begin position="337"/>
        <end position="340"/>
    </location>
    <ligand>
        <name>NAD(+)</name>
        <dbReference type="ChEBI" id="CHEBI:57540"/>
    </ligand>
</feature>
<dbReference type="InterPro" id="IPR029752">
    <property type="entry name" value="D-isomer_DH_CS1"/>
</dbReference>
<reference evidence="7 8" key="1">
    <citation type="submission" date="2023-12" db="EMBL/GenBank/DDBJ databases">
        <title>A high-quality genome assembly for Dillenia turbinata (Dilleniales).</title>
        <authorList>
            <person name="Chanderbali A."/>
        </authorList>
    </citation>
    <scope>NUCLEOTIDE SEQUENCE [LARGE SCALE GENOMIC DNA]</scope>
    <source>
        <strain evidence="7">LSX21</strain>
        <tissue evidence="7">Leaf</tissue>
    </source>
</reference>
<dbReference type="InterPro" id="IPR006140">
    <property type="entry name" value="D-isomer_DH_NAD-bd"/>
</dbReference>
<accession>A0AAN8YUQ6</accession>
<evidence type="ECO:0000256" key="4">
    <source>
        <dbReference type="HAMAP-Rule" id="MF_03210"/>
    </source>
</evidence>
<evidence type="ECO:0000256" key="2">
    <source>
        <dbReference type="ARBA" id="ARBA00023002"/>
    </source>
</evidence>
<dbReference type="CDD" id="cd05302">
    <property type="entry name" value="FDH"/>
    <property type="match status" value="1"/>
</dbReference>
<dbReference type="EMBL" id="JBAMMX010000027">
    <property type="protein sequence ID" value="KAK6913140.1"/>
    <property type="molecule type" value="Genomic_DNA"/>
</dbReference>
<comment type="function">
    <text evidence="4">Catalyzes the NAD(+)-dependent oxidation of formate to carbon dioxide. Involved in the cell stress response.</text>
</comment>
<dbReference type="FunFam" id="3.40.50.720:FF:000057">
    <property type="entry name" value="Formate dehydrogenase"/>
    <property type="match status" value="1"/>
</dbReference>
<proteinExistence type="inferred from homology"/>
<dbReference type="GO" id="GO:0051287">
    <property type="term" value="F:NAD binding"/>
    <property type="evidence" value="ECO:0007669"/>
    <property type="project" value="InterPro"/>
</dbReference>
<dbReference type="PANTHER" id="PTHR42938:SF9">
    <property type="entry name" value="FORMATE DEHYDROGENASE 1"/>
    <property type="match status" value="1"/>
</dbReference>
<dbReference type="Proteomes" id="UP001370490">
    <property type="component" value="Unassembled WGS sequence"/>
</dbReference>
<dbReference type="PROSITE" id="PS00670">
    <property type="entry name" value="D_2_HYDROXYACID_DH_2"/>
    <property type="match status" value="1"/>
</dbReference>
<dbReference type="NCBIfam" id="NF005750">
    <property type="entry name" value="PRK07574.1"/>
    <property type="match status" value="1"/>
</dbReference>
<dbReference type="Pfam" id="PF00389">
    <property type="entry name" value="2-Hacid_dh"/>
    <property type="match status" value="1"/>
</dbReference>
<keyword evidence="2 4" id="KW-0560">Oxidoreductase</keyword>
<dbReference type="InterPro" id="IPR029753">
    <property type="entry name" value="D-isomer_DH_CS"/>
</dbReference>
<evidence type="ECO:0000313" key="7">
    <source>
        <dbReference type="EMBL" id="KAK6913140.1"/>
    </source>
</evidence>
<dbReference type="Pfam" id="PF02826">
    <property type="entry name" value="2-Hacid_dh_C"/>
    <property type="match status" value="1"/>
</dbReference>